<sequence length="153" mass="17388">MGLYFEEFAEGDGCESVGRTVTETDIVNFAALSGDWNRIHTDLHYSQEQMFGERIAHGLLVLSIASGLAVRMGFMEGTVQAFMQLEWQFRRPVLIGDTVRLRATVREKKPMRRMGGGVVTFRMEVLNQKDEVCQRGNWEILCKNRPDEAEAEA</sequence>
<dbReference type="PANTHER" id="PTHR43664">
    <property type="entry name" value="MONOAMINE OXIDASE-RELATED"/>
    <property type="match status" value="1"/>
</dbReference>
<proteinExistence type="predicted"/>
<dbReference type="SUPFAM" id="SSF54637">
    <property type="entry name" value="Thioesterase/thiol ester dehydrase-isomerase"/>
    <property type="match status" value="1"/>
</dbReference>
<dbReference type="EMBL" id="VXRG01000039">
    <property type="protein sequence ID" value="MXY92651.1"/>
    <property type="molecule type" value="Genomic_DNA"/>
</dbReference>
<name>A0A6B0YR08_9CHLR</name>
<dbReference type="InterPro" id="IPR029069">
    <property type="entry name" value="HotDog_dom_sf"/>
</dbReference>
<feature type="domain" description="MaoC-like" evidence="1">
    <location>
        <begin position="17"/>
        <end position="119"/>
    </location>
</feature>
<dbReference type="Pfam" id="PF01575">
    <property type="entry name" value="MaoC_dehydratas"/>
    <property type="match status" value="1"/>
</dbReference>
<comment type="caution">
    <text evidence="2">The sequence shown here is derived from an EMBL/GenBank/DDBJ whole genome shotgun (WGS) entry which is preliminary data.</text>
</comment>
<organism evidence="2">
    <name type="scientific">Caldilineaceae bacterium SB0664_bin_27</name>
    <dbReference type="NCBI Taxonomy" id="2605260"/>
    <lineage>
        <taxon>Bacteria</taxon>
        <taxon>Bacillati</taxon>
        <taxon>Chloroflexota</taxon>
        <taxon>Caldilineae</taxon>
        <taxon>Caldilineales</taxon>
        <taxon>Caldilineaceae</taxon>
    </lineage>
</organism>
<evidence type="ECO:0000259" key="1">
    <source>
        <dbReference type="Pfam" id="PF01575"/>
    </source>
</evidence>
<accession>A0A6B0YR08</accession>
<dbReference type="InterPro" id="IPR052342">
    <property type="entry name" value="MCH/BMMD"/>
</dbReference>
<gene>
    <name evidence="2" type="ORF">F4Y42_04290</name>
</gene>
<dbReference type="Gene3D" id="3.10.129.10">
    <property type="entry name" value="Hotdog Thioesterase"/>
    <property type="match status" value="1"/>
</dbReference>
<reference evidence="2" key="1">
    <citation type="submission" date="2019-09" db="EMBL/GenBank/DDBJ databases">
        <title>Characterisation of the sponge microbiome using genome-centric metagenomics.</title>
        <authorList>
            <person name="Engelberts J.P."/>
            <person name="Robbins S.J."/>
            <person name="De Goeij J.M."/>
            <person name="Aranda M."/>
            <person name="Bell S.C."/>
            <person name="Webster N.S."/>
        </authorList>
    </citation>
    <scope>NUCLEOTIDE SEQUENCE</scope>
    <source>
        <strain evidence="2">SB0664_bin_27</strain>
    </source>
</reference>
<protein>
    <submittedName>
        <fullName evidence="2">Dehydratase</fullName>
    </submittedName>
</protein>
<dbReference type="PANTHER" id="PTHR43664:SF1">
    <property type="entry name" value="BETA-METHYLMALYL-COA DEHYDRATASE"/>
    <property type="match status" value="1"/>
</dbReference>
<evidence type="ECO:0000313" key="2">
    <source>
        <dbReference type="EMBL" id="MXY92651.1"/>
    </source>
</evidence>
<dbReference type="InterPro" id="IPR002539">
    <property type="entry name" value="MaoC-like_dom"/>
</dbReference>
<dbReference type="AlphaFoldDB" id="A0A6B0YR08"/>